<organism evidence="2 3">
    <name type="scientific">Trichonephila clavipes</name>
    <name type="common">Golden silk orbweaver</name>
    <name type="synonym">Nephila clavipes</name>
    <dbReference type="NCBI Taxonomy" id="2585209"/>
    <lineage>
        <taxon>Eukaryota</taxon>
        <taxon>Metazoa</taxon>
        <taxon>Ecdysozoa</taxon>
        <taxon>Arthropoda</taxon>
        <taxon>Chelicerata</taxon>
        <taxon>Arachnida</taxon>
        <taxon>Araneae</taxon>
        <taxon>Araneomorphae</taxon>
        <taxon>Entelegynae</taxon>
        <taxon>Araneoidea</taxon>
        <taxon>Nephilidae</taxon>
        <taxon>Trichonephila</taxon>
    </lineage>
</organism>
<comment type="caution">
    <text evidence="2">The sequence shown here is derived from an EMBL/GenBank/DDBJ whole genome shotgun (WGS) entry which is preliminary data.</text>
</comment>
<protein>
    <submittedName>
        <fullName evidence="2">Uncharacterized protein</fullName>
    </submittedName>
</protein>
<feature type="compositionally biased region" description="Polar residues" evidence="1">
    <location>
        <begin position="106"/>
        <end position="130"/>
    </location>
</feature>
<gene>
    <name evidence="2" type="ORF">TNCV_3066051</name>
</gene>
<dbReference type="EMBL" id="BMAU01021199">
    <property type="protein sequence ID" value="GFX97718.1"/>
    <property type="molecule type" value="Genomic_DNA"/>
</dbReference>
<evidence type="ECO:0000313" key="2">
    <source>
        <dbReference type="EMBL" id="GFX97718.1"/>
    </source>
</evidence>
<feature type="region of interest" description="Disordered" evidence="1">
    <location>
        <begin position="106"/>
        <end position="154"/>
    </location>
</feature>
<feature type="compositionally biased region" description="Basic and acidic residues" evidence="1">
    <location>
        <begin position="133"/>
        <end position="143"/>
    </location>
</feature>
<dbReference type="AlphaFoldDB" id="A0A8X6RMQ1"/>
<dbReference type="Proteomes" id="UP000887159">
    <property type="component" value="Unassembled WGS sequence"/>
</dbReference>
<proteinExistence type="predicted"/>
<accession>A0A8X6RMQ1</accession>
<reference evidence="2" key="1">
    <citation type="submission" date="2020-08" db="EMBL/GenBank/DDBJ databases">
        <title>Multicomponent nature underlies the extraordinary mechanical properties of spider dragline silk.</title>
        <authorList>
            <person name="Kono N."/>
            <person name="Nakamura H."/>
            <person name="Mori M."/>
            <person name="Yoshida Y."/>
            <person name="Ohtoshi R."/>
            <person name="Malay A.D."/>
            <person name="Moran D.A.P."/>
            <person name="Tomita M."/>
            <person name="Numata K."/>
            <person name="Arakawa K."/>
        </authorList>
    </citation>
    <scope>NUCLEOTIDE SEQUENCE</scope>
</reference>
<evidence type="ECO:0000256" key="1">
    <source>
        <dbReference type="SAM" id="MobiDB-lite"/>
    </source>
</evidence>
<sequence>MLIEEWALLPQEMLHQLDLSMRRQCEATIAVRGKYKNCNCVLGTAGLPSLLPSFRSTKLEIKKQKKFIVVNVNTKSIAAAVPTQEKFIEENVHTEVQKKYISAVPTDSSSFQQALTDSWSRTPGSRTPGSRTPGHERLSTSRREKTRKTMSGAS</sequence>
<evidence type="ECO:0000313" key="3">
    <source>
        <dbReference type="Proteomes" id="UP000887159"/>
    </source>
</evidence>
<keyword evidence="3" id="KW-1185">Reference proteome</keyword>
<name>A0A8X6RMQ1_TRICX</name>